<dbReference type="GO" id="GO:0006325">
    <property type="term" value="P:chromatin organization"/>
    <property type="evidence" value="ECO:0007669"/>
    <property type="project" value="UniProtKB-KW"/>
</dbReference>
<dbReference type="PANTHER" id="PTHR13476">
    <property type="entry name" value="CHROMATIN MODIFICATION-RELATED PROTEIN MEAF6"/>
    <property type="match status" value="1"/>
</dbReference>
<dbReference type="GO" id="GO:0035267">
    <property type="term" value="C:NuA4 histone acetyltransferase complex"/>
    <property type="evidence" value="ECO:0007669"/>
    <property type="project" value="UniProtKB-UniRule"/>
</dbReference>
<feature type="coiled-coil region" evidence="10">
    <location>
        <begin position="5"/>
        <end position="42"/>
    </location>
</feature>
<dbReference type="Proteomes" id="UP000509704">
    <property type="component" value="Chromosome 2"/>
</dbReference>
<keyword evidence="8 9" id="KW-0539">Nucleus</keyword>
<evidence type="ECO:0000313" key="12">
    <source>
        <dbReference type="Proteomes" id="UP000509704"/>
    </source>
</evidence>
<keyword evidence="12" id="KW-1185">Reference proteome</keyword>
<reference evidence="11 12" key="1">
    <citation type="submission" date="2020-07" db="EMBL/GenBank/DDBJ databases">
        <title>The yeast mating-type switching endonuclease HO is a domesticated member of an unorthodox homing genetic element family.</title>
        <authorList>
            <person name="Coughlan A.Y."/>
            <person name="Lombardi L."/>
            <person name="Braun-Galleani S."/>
            <person name="Martos A.R."/>
            <person name="Galeote V."/>
            <person name="Bigey F."/>
            <person name="Dequin S."/>
            <person name="Byrne K.P."/>
            <person name="Wolfe K.H."/>
        </authorList>
    </citation>
    <scope>NUCLEOTIDE SEQUENCE [LARGE SCALE GENOMIC DNA]</scope>
    <source>
        <strain evidence="11 12">NRRL Y-6702</strain>
    </source>
</reference>
<comment type="similarity">
    <text evidence="2 9">Belongs to the EAF6 family.</text>
</comment>
<proteinExistence type="inferred from homology"/>
<keyword evidence="5 9" id="KW-0805">Transcription regulation</keyword>
<dbReference type="GO" id="GO:0006281">
    <property type="term" value="P:DNA repair"/>
    <property type="evidence" value="ECO:0007669"/>
    <property type="project" value="UniProtKB-UniRule"/>
</dbReference>
<dbReference type="AlphaFoldDB" id="A0A7H9B0J1"/>
<keyword evidence="9" id="KW-0234">DNA repair</keyword>
<keyword evidence="6 10" id="KW-0175">Coiled coil</keyword>
<dbReference type="RefSeq" id="XP_037143217.1">
    <property type="nucleotide sequence ID" value="XM_037287322.1"/>
</dbReference>
<dbReference type="KEGG" id="zmk:HG535_0B05310"/>
<dbReference type="Pfam" id="PF09340">
    <property type="entry name" value="NuA4"/>
    <property type="match status" value="1"/>
</dbReference>
<keyword evidence="4 9" id="KW-0156">Chromatin regulator</keyword>
<comment type="function">
    <text evidence="9">Component of the NuA4 histone acetyltransferase complex which is involved in transcriptional activation of selected genes principally by acetylation of nucleosomal histone H4 and H2A. The NuA4 complex is also involved in DNA repair.</text>
</comment>
<evidence type="ECO:0000256" key="10">
    <source>
        <dbReference type="SAM" id="Coils"/>
    </source>
</evidence>
<evidence type="ECO:0000256" key="1">
    <source>
        <dbReference type="ARBA" id="ARBA00004123"/>
    </source>
</evidence>
<evidence type="ECO:0000256" key="6">
    <source>
        <dbReference type="ARBA" id="ARBA00023054"/>
    </source>
</evidence>
<dbReference type="OrthoDB" id="440324at2759"/>
<gene>
    <name evidence="11" type="ORF">HG535_0B05310</name>
</gene>
<dbReference type="InterPro" id="IPR015418">
    <property type="entry name" value="Eaf6"/>
</dbReference>
<evidence type="ECO:0000256" key="9">
    <source>
        <dbReference type="RuleBase" id="RU368022"/>
    </source>
</evidence>
<keyword evidence="9" id="KW-0227">DNA damage</keyword>
<evidence type="ECO:0000256" key="2">
    <source>
        <dbReference type="ARBA" id="ARBA00010916"/>
    </source>
</evidence>
<organism evidence="11 12">
    <name type="scientific">Zygotorulaspora mrakii</name>
    <name type="common">Zygosaccharomyces mrakii</name>
    <dbReference type="NCBI Taxonomy" id="42260"/>
    <lineage>
        <taxon>Eukaryota</taxon>
        <taxon>Fungi</taxon>
        <taxon>Dikarya</taxon>
        <taxon>Ascomycota</taxon>
        <taxon>Saccharomycotina</taxon>
        <taxon>Saccharomycetes</taxon>
        <taxon>Saccharomycetales</taxon>
        <taxon>Saccharomycetaceae</taxon>
        <taxon>Zygotorulaspora</taxon>
    </lineage>
</organism>
<evidence type="ECO:0000256" key="5">
    <source>
        <dbReference type="ARBA" id="ARBA00023015"/>
    </source>
</evidence>
<evidence type="ECO:0000256" key="4">
    <source>
        <dbReference type="ARBA" id="ARBA00022853"/>
    </source>
</evidence>
<name>A0A7H9B0J1_ZYGMR</name>
<sequence>MEGNLKEYEKLKSELIKNIEAKKGLEEEFDRLQQDIYDNETEYLSGNQGTSKNNNIGNIIKGFDSFNKVSRHGSDLSNHGFTNDDRLFSLSSAVFVKQQLDDMQEQE</sequence>
<protein>
    <recommendedName>
        <fullName evidence="3 9">Chromatin modification-related protein EAF6</fullName>
    </recommendedName>
</protein>
<accession>A0A7H9B0J1</accession>
<dbReference type="EMBL" id="CP058605">
    <property type="protein sequence ID" value="QLG71489.1"/>
    <property type="molecule type" value="Genomic_DNA"/>
</dbReference>
<evidence type="ECO:0000313" key="11">
    <source>
        <dbReference type="EMBL" id="QLG71489.1"/>
    </source>
</evidence>
<keyword evidence="7 9" id="KW-0804">Transcription</keyword>
<evidence type="ECO:0000256" key="8">
    <source>
        <dbReference type="ARBA" id="ARBA00023242"/>
    </source>
</evidence>
<comment type="subunit">
    <text evidence="9">Component of the NuA4 histone acetyltransferase complex.</text>
</comment>
<dbReference type="GeneID" id="59235150"/>
<dbReference type="GO" id="GO:0005634">
    <property type="term" value="C:nucleus"/>
    <property type="evidence" value="ECO:0007669"/>
    <property type="project" value="UniProtKB-SubCell"/>
</dbReference>
<evidence type="ECO:0000256" key="7">
    <source>
        <dbReference type="ARBA" id="ARBA00023163"/>
    </source>
</evidence>
<comment type="subcellular location">
    <subcellularLocation>
        <location evidence="1 9">Nucleus</location>
    </subcellularLocation>
</comment>
<evidence type="ECO:0000256" key="3">
    <source>
        <dbReference type="ARBA" id="ARBA00018504"/>
    </source>
</evidence>